<keyword evidence="2" id="KW-1185">Reference proteome</keyword>
<protein>
    <submittedName>
        <fullName evidence="1">Uncharacterized protein</fullName>
    </submittedName>
</protein>
<proteinExistence type="predicted"/>
<evidence type="ECO:0000313" key="1">
    <source>
        <dbReference type="EnsemblMetazoa" id="XP_028513093.1"/>
    </source>
</evidence>
<dbReference type="KEGG" id="epa:110232895"/>
<dbReference type="OMA" id="CCGSWLE"/>
<dbReference type="PANTHER" id="PTHR21512">
    <property type="entry name" value="TRAFFICKING PROTEIN PARTICLE COMPLEX SUBUNIT 9"/>
    <property type="match status" value="1"/>
</dbReference>
<dbReference type="RefSeq" id="XP_028513093.1">
    <property type="nucleotide sequence ID" value="XM_028657292.1"/>
</dbReference>
<dbReference type="AlphaFoldDB" id="A0A913YDP0"/>
<dbReference type="GO" id="GO:0005802">
    <property type="term" value="C:trans-Golgi network"/>
    <property type="evidence" value="ECO:0007669"/>
    <property type="project" value="TreeGrafter"/>
</dbReference>
<dbReference type="GeneID" id="110232895"/>
<reference evidence="1" key="1">
    <citation type="submission" date="2022-11" db="UniProtKB">
        <authorList>
            <consortium name="EnsemblMetazoa"/>
        </authorList>
    </citation>
    <scope>IDENTIFICATION</scope>
</reference>
<dbReference type="EnsemblMetazoa" id="XM_028657292.1">
    <property type="protein sequence ID" value="XP_028513093.1"/>
    <property type="gene ID" value="LOC110232895"/>
</dbReference>
<name>A0A913YDP0_EXADI</name>
<dbReference type="PANTHER" id="PTHR21512:SF5">
    <property type="entry name" value="TRAFFICKING PROTEIN PARTICLE COMPLEX SUBUNIT 9"/>
    <property type="match status" value="1"/>
</dbReference>
<evidence type="ECO:0000313" key="2">
    <source>
        <dbReference type="Proteomes" id="UP000887567"/>
    </source>
</evidence>
<dbReference type="InterPro" id="IPR013935">
    <property type="entry name" value="Trs120_TRAPPC9"/>
</dbReference>
<accession>A0A913YDP0</accession>
<dbReference type="OrthoDB" id="27962at2759"/>
<organism evidence="1 2">
    <name type="scientific">Exaiptasia diaphana</name>
    <name type="common">Tropical sea anemone</name>
    <name type="synonym">Aiptasia pulchella</name>
    <dbReference type="NCBI Taxonomy" id="2652724"/>
    <lineage>
        <taxon>Eukaryota</taxon>
        <taxon>Metazoa</taxon>
        <taxon>Cnidaria</taxon>
        <taxon>Anthozoa</taxon>
        <taxon>Hexacorallia</taxon>
        <taxon>Actiniaria</taxon>
        <taxon>Aiptasiidae</taxon>
        <taxon>Exaiptasia</taxon>
    </lineage>
</organism>
<sequence length="166" mass="18314">MQCVSHSLPAQAWSASYSLLLEAIKGYNIDLDPLKFLKGHPNGWPTLQIRLLHELVYTARRLGDPALAVRHMKFLLHTMHEHLSDAELSDLAGGLDTLSKQCSGSVPSSPSSPNDKLSLHFFPEVSLTKMPLVRSFKVHQLPMHLKPVGRKATSAVNSPSIGPFIF</sequence>
<dbReference type="Proteomes" id="UP000887567">
    <property type="component" value="Unplaced"/>
</dbReference>